<dbReference type="InterPro" id="IPR015943">
    <property type="entry name" value="WD40/YVTN_repeat-like_dom_sf"/>
</dbReference>
<evidence type="ECO:0000313" key="3">
    <source>
        <dbReference type="Proteomes" id="UP000298138"/>
    </source>
</evidence>
<dbReference type="InterPro" id="IPR004871">
    <property type="entry name" value="RSE1/DDB1/CPSF1_C"/>
</dbReference>
<feature type="non-terminal residue" evidence="2">
    <location>
        <position position="1"/>
    </location>
</feature>
<accession>A0A4S2MN35</accession>
<dbReference type="InParanoid" id="A0A4S2MN35"/>
<evidence type="ECO:0000313" key="2">
    <source>
        <dbReference type="EMBL" id="TGZ78546.1"/>
    </source>
</evidence>
<reference evidence="2 3" key="1">
    <citation type="submission" date="2019-04" db="EMBL/GenBank/DDBJ databases">
        <title>Comparative genomics and transcriptomics to analyze fruiting body development in filamentous ascomycetes.</title>
        <authorList>
            <consortium name="DOE Joint Genome Institute"/>
            <person name="Lutkenhaus R."/>
            <person name="Traeger S."/>
            <person name="Breuer J."/>
            <person name="Kuo A."/>
            <person name="Lipzen A."/>
            <person name="Pangilinan J."/>
            <person name="Dilworth D."/>
            <person name="Sandor L."/>
            <person name="Poggeler S."/>
            <person name="Barry K."/>
            <person name="Grigoriev I.V."/>
            <person name="Nowrousian M."/>
        </authorList>
    </citation>
    <scope>NUCLEOTIDE SEQUENCE [LARGE SCALE GENOMIC DNA]</scope>
    <source>
        <strain evidence="2 3">CBS 389.68</strain>
    </source>
</reference>
<protein>
    <recommendedName>
        <fullName evidence="1">RSE1/DDB1/CPSF1 C-terminal domain-containing protein</fullName>
    </recommendedName>
</protein>
<dbReference type="AlphaFoldDB" id="A0A4S2MN35"/>
<dbReference type="GO" id="GO:0003676">
    <property type="term" value="F:nucleic acid binding"/>
    <property type="evidence" value="ECO:0007669"/>
    <property type="project" value="InterPro"/>
</dbReference>
<dbReference type="GO" id="GO:0005634">
    <property type="term" value="C:nucleus"/>
    <property type="evidence" value="ECO:0007669"/>
    <property type="project" value="InterPro"/>
</dbReference>
<name>A0A4S2MN35_9PEZI</name>
<evidence type="ECO:0000259" key="1">
    <source>
        <dbReference type="Pfam" id="PF03178"/>
    </source>
</evidence>
<gene>
    <name evidence="2" type="ORF">EX30DRAFT_309891</name>
</gene>
<dbReference type="EMBL" id="ML220140">
    <property type="protein sequence ID" value="TGZ78546.1"/>
    <property type="molecule type" value="Genomic_DNA"/>
</dbReference>
<dbReference type="STRING" id="341454.A0A4S2MN35"/>
<dbReference type="Pfam" id="PF03178">
    <property type="entry name" value="CPSF_A"/>
    <property type="match status" value="1"/>
</dbReference>
<organism evidence="2 3">
    <name type="scientific">Ascodesmis nigricans</name>
    <dbReference type="NCBI Taxonomy" id="341454"/>
    <lineage>
        <taxon>Eukaryota</taxon>
        <taxon>Fungi</taxon>
        <taxon>Dikarya</taxon>
        <taxon>Ascomycota</taxon>
        <taxon>Pezizomycotina</taxon>
        <taxon>Pezizomycetes</taxon>
        <taxon>Pezizales</taxon>
        <taxon>Ascodesmidaceae</taxon>
        <taxon>Ascodesmis</taxon>
    </lineage>
</organism>
<keyword evidence="3" id="KW-1185">Reference proteome</keyword>
<dbReference type="Gene3D" id="2.130.10.10">
    <property type="entry name" value="YVTN repeat-like/Quinoprotein amine dehydrogenase"/>
    <property type="match status" value="1"/>
</dbReference>
<proteinExistence type="predicted"/>
<dbReference type="Proteomes" id="UP000298138">
    <property type="component" value="Unassembled WGS sequence"/>
</dbReference>
<feature type="domain" description="RSE1/DDB1/CPSF1 C-terminal" evidence="1">
    <location>
        <begin position="3"/>
        <end position="274"/>
    </location>
</feature>
<sequence length="360" mass="39456">GQQYQYIAVGTGITTPPQMYTSGGDPQRPTGRFLLLSLTLNQDTGRVEVRRRFKIACDAPVYSVAQYGEHSFVYSAGPYVHMKSLKDCLETKKIADVARTYIRSPAVRITVEEPHINLSCAEDSLLVLTFDPTTSSLTESFSDEVARPGFFHTPLSPGLILTTDKNYGLVGLLRPEHPSALQSLVTVFDAELASSISRVRKGRCRAPWSRANCALPGGDRDTASSMALIAGGIDGSFYQLTLLTRPAVRLLKIVQQVYERRKQRYAFVPPSAANGATWDPQDAHVDGDLLAPVLRLERGWLEREVGGDGAVRAAFEGVVRRVWRGYGEGGEVVMGEGIQGDNVCAWVEEWVRGLLVDAVL</sequence>
<dbReference type="OrthoDB" id="20774at2759"/>